<dbReference type="Proteomes" id="UP000176322">
    <property type="component" value="Unassembled WGS sequence"/>
</dbReference>
<evidence type="ECO:0000313" key="3">
    <source>
        <dbReference type="EMBL" id="OGG41813.1"/>
    </source>
</evidence>
<proteinExistence type="predicted"/>
<dbReference type="STRING" id="1798475.A2837_01205"/>
<accession>A0A1F6BYB8</accession>
<feature type="transmembrane region" description="Helical" evidence="1">
    <location>
        <begin position="164"/>
        <end position="185"/>
    </location>
</feature>
<dbReference type="EMBL" id="MFKO01000002">
    <property type="protein sequence ID" value="OGG41813.1"/>
    <property type="molecule type" value="Genomic_DNA"/>
</dbReference>
<dbReference type="Pfam" id="PF25231">
    <property type="entry name" value="DUF7847"/>
    <property type="match status" value="1"/>
</dbReference>
<evidence type="ECO:0000256" key="1">
    <source>
        <dbReference type="SAM" id="Phobius"/>
    </source>
</evidence>
<keyword evidence="1" id="KW-0472">Membrane</keyword>
<feature type="transmembrane region" description="Helical" evidence="1">
    <location>
        <begin position="124"/>
        <end position="143"/>
    </location>
</feature>
<gene>
    <name evidence="3" type="ORF">A2837_01205</name>
</gene>
<feature type="transmembrane region" description="Helical" evidence="1">
    <location>
        <begin position="21"/>
        <end position="39"/>
    </location>
</feature>
<reference evidence="3 4" key="1">
    <citation type="journal article" date="2016" name="Nat. Commun.">
        <title>Thousands of microbial genomes shed light on interconnected biogeochemical processes in an aquifer system.</title>
        <authorList>
            <person name="Anantharaman K."/>
            <person name="Brown C.T."/>
            <person name="Hug L.A."/>
            <person name="Sharon I."/>
            <person name="Castelle C.J."/>
            <person name="Probst A.J."/>
            <person name="Thomas B.C."/>
            <person name="Singh A."/>
            <person name="Wilkins M.J."/>
            <person name="Karaoz U."/>
            <person name="Brodie E.L."/>
            <person name="Williams K.H."/>
            <person name="Hubbard S.S."/>
            <person name="Banfield J.F."/>
        </authorList>
    </citation>
    <scope>NUCLEOTIDE SEQUENCE [LARGE SCALE GENOMIC DNA]</scope>
</reference>
<keyword evidence="1" id="KW-1133">Transmembrane helix</keyword>
<feature type="transmembrane region" description="Helical" evidence="1">
    <location>
        <begin position="99"/>
        <end position="118"/>
    </location>
</feature>
<dbReference type="InterPro" id="IPR057169">
    <property type="entry name" value="DUF7847"/>
</dbReference>
<dbReference type="AlphaFoldDB" id="A0A1F6BYB8"/>
<feature type="transmembrane region" description="Helical" evidence="1">
    <location>
        <begin position="191"/>
        <end position="213"/>
    </location>
</feature>
<evidence type="ECO:0000313" key="4">
    <source>
        <dbReference type="Proteomes" id="UP000176322"/>
    </source>
</evidence>
<feature type="transmembrane region" description="Helical" evidence="1">
    <location>
        <begin position="54"/>
        <end position="78"/>
    </location>
</feature>
<organism evidence="3 4">
    <name type="scientific">Candidatus Kaiserbacteria bacterium RIFCSPHIGHO2_01_FULL_46_22</name>
    <dbReference type="NCBI Taxonomy" id="1798475"/>
    <lineage>
        <taxon>Bacteria</taxon>
        <taxon>Candidatus Kaiseribacteriota</taxon>
    </lineage>
</organism>
<name>A0A1F6BYB8_9BACT</name>
<feature type="domain" description="DUF7847" evidence="2">
    <location>
        <begin position="58"/>
        <end position="216"/>
    </location>
</feature>
<keyword evidence="1" id="KW-0812">Transmembrane</keyword>
<evidence type="ECO:0000259" key="2">
    <source>
        <dbReference type="Pfam" id="PF25231"/>
    </source>
</evidence>
<comment type="caution">
    <text evidence="3">The sequence shown here is derived from an EMBL/GenBank/DDBJ whole genome shotgun (WGS) entry which is preliminary data.</text>
</comment>
<protein>
    <recommendedName>
        <fullName evidence="2">DUF7847 domain-containing protein</fullName>
    </recommendedName>
</protein>
<sequence length="224" mass="24924">MRKPFALLSGAIAHFKVNPKLYLGVVAVPLVINLLMVLLEPSKNTGVVNMYEWILYGVLGIALIVFNILMGVALILAANNPTLSTRSAYGQAYAYFWRYLGFSIVLSLIIFVGLILFIVPAIIFLVWFTFAVFVLVLENARIIESLKRSREYVKGHWWAVFGRMVFITGVAVVILVPLGLLSSAMPGQKDWIDGLVSLVSALITPFTLIYMYLMYQDIKGSIVA</sequence>